<dbReference type="SUPFAM" id="SSF56281">
    <property type="entry name" value="Metallo-hydrolase/oxidoreductase"/>
    <property type="match status" value="1"/>
</dbReference>
<protein>
    <recommendedName>
        <fullName evidence="2">UPF0173 metal-dependent hydrolase IM787_11770</fullName>
    </recommendedName>
</protein>
<dbReference type="PANTHER" id="PTHR43546:SF3">
    <property type="entry name" value="UPF0173 METAL-DEPENDENT HYDROLASE MJ1163"/>
    <property type="match status" value="1"/>
</dbReference>
<dbReference type="PROSITE" id="PS51257">
    <property type="entry name" value="PROKAR_LIPOPROTEIN"/>
    <property type="match status" value="1"/>
</dbReference>
<dbReference type="HAMAP" id="MF_00457">
    <property type="entry name" value="UPF0173"/>
    <property type="match status" value="1"/>
</dbReference>
<evidence type="ECO:0000256" key="2">
    <source>
        <dbReference type="HAMAP-Rule" id="MF_00457"/>
    </source>
</evidence>
<dbReference type="EMBL" id="JADDIV010000003">
    <property type="protein sequence ID" value="MBE7368226.1"/>
    <property type="molecule type" value="Genomic_DNA"/>
</dbReference>
<feature type="domain" description="Metallo-beta-lactamase" evidence="4">
    <location>
        <begin position="55"/>
        <end position="259"/>
    </location>
</feature>
<reference evidence="5 6" key="1">
    <citation type="submission" date="2020-10" db="EMBL/GenBank/DDBJ databases">
        <title>Ramlibacter sp. HM2 16S ribosomal RNA gene Genome sequencing and assembly.</title>
        <authorList>
            <person name="Kang M."/>
        </authorList>
    </citation>
    <scope>NUCLEOTIDE SEQUENCE [LARGE SCALE GENOMIC DNA]</scope>
    <source>
        <strain evidence="5 6">HM2</strain>
    </source>
</reference>
<name>A0ABR9S3X9_9BURK</name>
<evidence type="ECO:0000259" key="4">
    <source>
        <dbReference type="SMART" id="SM00849"/>
    </source>
</evidence>
<dbReference type="GO" id="GO:0016787">
    <property type="term" value="F:hydrolase activity"/>
    <property type="evidence" value="ECO:0007669"/>
    <property type="project" value="UniProtKB-KW"/>
</dbReference>
<feature type="chain" id="PRO_5046384044" description="UPF0173 metal-dependent hydrolase IM787_11770" evidence="3">
    <location>
        <begin position="19"/>
        <end position="295"/>
    </location>
</feature>
<dbReference type="SMART" id="SM00849">
    <property type="entry name" value="Lactamase_B"/>
    <property type="match status" value="1"/>
</dbReference>
<dbReference type="InterPro" id="IPR001279">
    <property type="entry name" value="Metallo-B-lactamas"/>
</dbReference>
<keyword evidence="6" id="KW-1185">Reference proteome</keyword>
<gene>
    <name evidence="5" type="ORF">IM787_11770</name>
</gene>
<dbReference type="Pfam" id="PF12706">
    <property type="entry name" value="Lactamase_B_2"/>
    <property type="match status" value="1"/>
</dbReference>
<feature type="signal peptide" evidence="3">
    <location>
        <begin position="1"/>
        <end position="18"/>
    </location>
</feature>
<comment type="similarity">
    <text evidence="2">Belongs to the UPF0173 family.</text>
</comment>
<dbReference type="PANTHER" id="PTHR43546">
    <property type="entry name" value="UPF0173 METAL-DEPENDENT HYDROLASE MJ1163-RELATED"/>
    <property type="match status" value="1"/>
</dbReference>
<keyword evidence="1 2" id="KW-0378">Hydrolase</keyword>
<dbReference type="InterPro" id="IPR050114">
    <property type="entry name" value="UPF0173_UPF0282_UlaG_hydrolase"/>
</dbReference>
<dbReference type="InterPro" id="IPR036866">
    <property type="entry name" value="RibonucZ/Hydroxyglut_hydro"/>
</dbReference>
<evidence type="ECO:0000313" key="6">
    <source>
        <dbReference type="Proteomes" id="UP000806285"/>
    </source>
</evidence>
<accession>A0ABR9S3X9</accession>
<dbReference type="Gene3D" id="3.60.15.10">
    <property type="entry name" value="Ribonuclease Z/Hydroxyacylglutathione hydrolase-like"/>
    <property type="match status" value="1"/>
</dbReference>
<dbReference type="InterPro" id="IPR022877">
    <property type="entry name" value="UPF0173"/>
</dbReference>
<sequence>MTKLRTLLLATTAAIALAGCAGGPTPSSMQPAPAVQVTAAGTPLAAGKTEVLWLGQATTRITTPGGKVIVIDPWLTSNPKTPAAFKQLSALGRVDLILVTHGHFDHFADAPALAQMHKVPMYGPAGMNQTVATLGILPADLAPRFGKGGTIAPFGPTGPKITAVRAEHSSELAYKNPATGKDEVHVGGEPVGFIIEMENGFKVWHMGDTGIFGDMKLIGEMYRPDVVLIPIGGHFVLNPQDAAMAVRDMIRPRYAIPIHYGTTPQLRGTPAEFIQALGGAGPRVLVPEPGQKMDF</sequence>
<evidence type="ECO:0000313" key="5">
    <source>
        <dbReference type="EMBL" id="MBE7368226.1"/>
    </source>
</evidence>
<dbReference type="NCBIfam" id="NF001911">
    <property type="entry name" value="PRK00685.1"/>
    <property type="match status" value="1"/>
</dbReference>
<evidence type="ECO:0000256" key="3">
    <source>
        <dbReference type="SAM" id="SignalP"/>
    </source>
</evidence>
<organism evidence="5 6">
    <name type="scientific">Ramlibacter pallidus</name>
    <dbReference type="NCBI Taxonomy" id="2780087"/>
    <lineage>
        <taxon>Bacteria</taxon>
        <taxon>Pseudomonadati</taxon>
        <taxon>Pseudomonadota</taxon>
        <taxon>Betaproteobacteria</taxon>
        <taxon>Burkholderiales</taxon>
        <taxon>Comamonadaceae</taxon>
        <taxon>Ramlibacter</taxon>
    </lineage>
</organism>
<comment type="caution">
    <text evidence="5">The sequence shown here is derived from an EMBL/GenBank/DDBJ whole genome shotgun (WGS) entry which is preliminary data.</text>
</comment>
<proteinExistence type="inferred from homology"/>
<dbReference type="Proteomes" id="UP000806285">
    <property type="component" value="Unassembled WGS sequence"/>
</dbReference>
<keyword evidence="3" id="KW-0732">Signal</keyword>
<dbReference type="RefSeq" id="WP_193676829.1">
    <property type="nucleotide sequence ID" value="NZ_JADDIV010000003.1"/>
</dbReference>
<evidence type="ECO:0000256" key="1">
    <source>
        <dbReference type="ARBA" id="ARBA00022801"/>
    </source>
</evidence>